<gene>
    <name evidence="8 10" type="primary">mobA</name>
    <name evidence="10" type="ORF">METHB2_500026</name>
</gene>
<keyword evidence="1 8" id="KW-0963">Cytoplasm</keyword>
<evidence type="ECO:0000256" key="1">
    <source>
        <dbReference type="ARBA" id="ARBA00022490"/>
    </source>
</evidence>
<feature type="domain" description="MobA-like NTP transferase" evidence="9">
    <location>
        <begin position="9"/>
        <end position="166"/>
    </location>
</feature>
<dbReference type="EMBL" id="CADCXN010000081">
    <property type="protein sequence ID" value="CAA9891866.1"/>
    <property type="molecule type" value="Genomic_DNA"/>
</dbReference>
<comment type="cofactor">
    <cofactor evidence="8">
        <name>Mg(2+)</name>
        <dbReference type="ChEBI" id="CHEBI:18420"/>
    </cofactor>
</comment>
<sequence>MSTQTKVTGVVLAGGLARRMSYQDKGLINYRGRALVSYAIAALASIADQVIITANRNLEQYQQFAVPVIADLTCSFDGPLAGLLTAMVHADTDILVVMPCDSPLIKAEHLHKLLAVRAENNADIAVAFDGKRLHPVFLAIKTTLQRSLQDYLASGQRKMDFWIQQQKMVKADFSNEPEIFTNINTMVDLSILEAKKGV</sequence>
<dbReference type="SUPFAM" id="SSF53448">
    <property type="entry name" value="Nucleotide-diphospho-sugar transferases"/>
    <property type="match status" value="1"/>
</dbReference>
<comment type="caution">
    <text evidence="10">The sequence shown here is derived from an EMBL/GenBank/DDBJ whole genome shotgun (WGS) entry which is preliminary data.</text>
</comment>
<organism evidence="10 11">
    <name type="scientific">Candidatus Methylobacter favarea</name>
    <dbReference type="NCBI Taxonomy" id="2707345"/>
    <lineage>
        <taxon>Bacteria</taxon>
        <taxon>Pseudomonadati</taxon>
        <taxon>Pseudomonadota</taxon>
        <taxon>Gammaproteobacteria</taxon>
        <taxon>Methylococcales</taxon>
        <taxon>Methylococcaceae</taxon>
        <taxon>Methylobacter</taxon>
    </lineage>
</organism>
<comment type="function">
    <text evidence="8">Transfers a GMP moiety from GTP to Mo-molybdopterin (Mo-MPT) cofactor (Moco or molybdenum cofactor) to form Mo-molybdopterin guanine dinucleotide (Mo-MGD) cofactor.</text>
</comment>
<evidence type="ECO:0000256" key="2">
    <source>
        <dbReference type="ARBA" id="ARBA00022679"/>
    </source>
</evidence>
<comment type="caution">
    <text evidence="8">Lacks conserved residue(s) required for the propagation of feature annotation.</text>
</comment>
<dbReference type="HAMAP" id="MF_00316">
    <property type="entry name" value="MobA"/>
    <property type="match status" value="1"/>
</dbReference>
<keyword evidence="3 8" id="KW-0479">Metal-binding</keyword>
<evidence type="ECO:0000256" key="8">
    <source>
        <dbReference type="HAMAP-Rule" id="MF_00316"/>
    </source>
</evidence>
<comment type="similarity">
    <text evidence="8">Belongs to the MobA family.</text>
</comment>
<proteinExistence type="inferred from homology"/>
<keyword evidence="10" id="KW-0548">Nucleotidyltransferase</keyword>
<feature type="binding site" evidence="8">
    <location>
        <position position="71"/>
    </location>
    <ligand>
        <name>GTP</name>
        <dbReference type="ChEBI" id="CHEBI:37565"/>
    </ligand>
</feature>
<dbReference type="GO" id="GO:0005525">
    <property type="term" value="F:GTP binding"/>
    <property type="evidence" value="ECO:0007669"/>
    <property type="project" value="UniProtKB-UniRule"/>
</dbReference>
<keyword evidence="4 8" id="KW-0547">Nucleotide-binding</keyword>
<feature type="binding site" evidence="8">
    <location>
        <position position="25"/>
    </location>
    <ligand>
        <name>GTP</name>
        <dbReference type="ChEBI" id="CHEBI:37565"/>
    </ligand>
</feature>
<evidence type="ECO:0000313" key="10">
    <source>
        <dbReference type="EMBL" id="CAA9891866.1"/>
    </source>
</evidence>
<evidence type="ECO:0000256" key="6">
    <source>
        <dbReference type="ARBA" id="ARBA00023134"/>
    </source>
</evidence>
<keyword evidence="7 8" id="KW-0501">Molybdenum cofactor biosynthesis</keyword>
<protein>
    <recommendedName>
        <fullName evidence="8">Molybdenum cofactor guanylyltransferase</fullName>
        <shortName evidence="8">MoCo guanylyltransferase</shortName>
        <ecNumber evidence="8">2.7.7.77</ecNumber>
    </recommendedName>
    <alternativeName>
        <fullName evidence="8">GTP:molybdopterin guanylyltransferase</fullName>
    </alternativeName>
    <alternativeName>
        <fullName evidence="8">Mo-MPT guanylyltransferase</fullName>
    </alternativeName>
    <alternativeName>
        <fullName evidence="8">Molybdopterin guanylyltransferase</fullName>
    </alternativeName>
    <alternativeName>
        <fullName evidence="8">Molybdopterin-guanine dinucleotide synthase</fullName>
        <shortName evidence="8">MGD synthase</shortName>
    </alternativeName>
</protein>
<dbReference type="RefSeq" id="WP_174626685.1">
    <property type="nucleotide sequence ID" value="NZ_CADCXN010000081.1"/>
</dbReference>
<keyword evidence="11" id="KW-1185">Reference proteome</keyword>
<dbReference type="GO" id="GO:0046872">
    <property type="term" value="F:metal ion binding"/>
    <property type="evidence" value="ECO:0007669"/>
    <property type="project" value="UniProtKB-KW"/>
</dbReference>
<comment type="subcellular location">
    <subcellularLocation>
        <location evidence="8">Cytoplasm</location>
    </subcellularLocation>
</comment>
<reference evidence="10 11" key="1">
    <citation type="submission" date="2020-02" db="EMBL/GenBank/DDBJ databases">
        <authorList>
            <person name="Hogendoorn C."/>
        </authorList>
    </citation>
    <scope>NUCLEOTIDE SEQUENCE [LARGE SCALE GENOMIC DNA]</scope>
    <source>
        <strain evidence="10">METHB21</strain>
    </source>
</reference>
<evidence type="ECO:0000256" key="3">
    <source>
        <dbReference type="ARBA" id="ARBA00022723"/>
    </source>
</evidence>
<comment type="catalytic activity">
    <reaction evidence="8">
        <text>Mo-molybdopterin + GTP + H(+) = Mo-molybdopterin guanine dinucleotide + diphosphate</text>
        <dbReference type="Rhea" id="RHEA:34243"/>
        <dbReference type="ChEBI" id="CHEBI:15378"/>
        <dbReference type="ChEBI" id="CHEBI:33019"/>
        <dbReference type="ChEBI" id="CHEBI:37565"/>
        <dbReference type="ChEBI" id="CHEBI:71302"/>
        <dbReference type="ChEBI" id="CHEBI:71310"/>
        <dbReference type="EC" id="2.7.7.77"/>
    </reaction>
</comment>
<dbReference type="CDD" id="cd02503">
    <property type="entry name" value="MobA"/>
    <property type="match status" value="1"/>
</dbReference>
<keyword evidence="2 8" id="KW-0808">Transferase</keyword>
<comment type="subunit">
    <text evidence="8">Monomer.</text>
</comment>
<dbReference type="Proteomes" id="UP000494216">
    <property type="component" value="Unassembled WGS sequence"/>
</dbReference>
<evidence type="ECO:0000256" key="5">
    <source>
        <dbReference type="ARBA" id="ARBA00022842"/>
    </source>
</evidence>
<evidence type="ECO:0000313" key="11">
    <source>
        <dbReference type="Proteomes" id="UP000494216"/>
    </source>
</evidence>
<evidence type="ECO:0000259" key="9">
    <source>
        <dbReference type="Pfam" id="PF12804"/>
    </source>
</evidence>
<dbReference type="InterPro" id="IPR025877">
    <property type="entry name" value="MobA-like_NTP_Trfase"/>
</dbReference>
<dbReference type="InterPro" id="IPR029044">
    <property type="entry name" value="Nucleotide-diphossugar_trans"/>
</dbReference>
<keyword evidence="5 8" id="KW-0460">Magnesium</keyword>
<dbReference type="AlphaFoldDB" id="A0A8S0XTQ8"/>
<dbReference type="Pfam" id="PF12804">
    <property type="entry name" value="NTP_transf_3"/>
    <property type="match status" value="1"/>
</dbReference>
<evidence type="ECO:0000256" key="7">
    <source>
        <dbReference type="ARBA" id="ARBA00023150"/>
    </source>
</evidence>
<dbReference type="NCBIfam" id="TIGR02665">
    <property type="entry name" value="molyb_mobA"/>
    <property type="match status" value="1"/>
</dbReference>
<dbReference type="GO" id="GO:1902758">
    <property type="term" value="P:bis(molybdopterin guanine dinucleotide)molybdenum biosynthetic process"/>
    <property type="evidence" value="ECO:0007669"/>
    <property type="project" value="TreeGrafter"/>
</dbReference>
<dbReference type="InterPro" id="IPR013482">
    <property type="entry name" value="Molybde_CF_guanTrfase"/>
</dbReference>
<name>A0A8S0XTQ8_9GAMM</name>
<accession>A0A8S0XTQ8</accession>
<dbReference type="PANTHER" id="PTHR19136:SF81">
    <property type="entry name" value="MOLYBDENUM COFACTOR GUANYLYLTRANSFERASE"/>
    <property type="match status" value="1"/>
</dbReference>
<keyword evidence="6 8" id="KW-0342">GTP-binding</keyword>
<dbReference type="GO" id="GO:0005737">
    <property type="term" value="C:cytoplasm"/>
    <property type="evidence" value="ECO:0007669"/>
    <property type="project" value="UniProtKB-SubCell"/>
</dbReference>
<dbReference type="PANTHER" id="PTHR19136">
    <property type="entry name" value="MOLYBDENUM COFACTOR GUANYLYLTRANSFERASE"/>
    <property type="match status" value="1"/>
</dbReference>
<comment type="domain">
    <text evidence="8">The N-terminal domain determines nucleotide recognition and specific binding, while the C-terminal domain determines the specific binding to the target protein.</text>
</comment>
<dbReference type="GO" id="GO:0061603">
    <property type="term" value="F:molybdenum cofactor guanylyltransferase activity"/>
    <property type="evidence" value="ECO:0007669"/>
    <property type="project" value="UniProtKB-EC"/>
</dbReference>
<dbReference type="Gene3D" id="3.90.550.10">
    <property type="entry name" value="Spore Coat Polysaccharide Biosynthesis Protein SpsA, Chain A"/>
    <property type="match status" value="1"/>
</dbReference>
<feature type="binding site" evidence="8">
    <location>
        <position position="101"/>
    </location>
    <ligand>
        <name>Mg(2+)</name>
        <dbReference type="ChEBI" id="CHEBI:18420"/>
    </ligand>
</feature>
<feature type="binding site" evidence="8">
    <location>
        <begin position="12"/>
        <end position="14"/>
    </location>
    <ligand>
        <name>GTP</name>
        <dbReference type="ChEBI" id="CHEBI:37565"/>
    </ligand>
</feature>
<feature type="binding site" evidence="8">
    <location>
        <position position="101"/>
    </location>
    <ligand>
        <name>GTP</name>
        <dbReference type="ChEBI" id="CHEBI:37565"/>
    </ligand>
</feature>
<evidence type="ECO:0000256" key="4">
    <source>
        <dbReference type="ARBA" id="ARBA00022741"/>
    </source>
</evidence>
<dbReference type="EC" id="2.7.7.77" evidence="8"/>